<dbReference type="AlphaFoldDB" id="V2XN11"/>
<dbReference type="EMBL" id="AWSO01002864">
    <property type="protein sequence ID" value="ESK80904.1"/>
    <property type="molecule type" value="Genomic_DNA"/>
</dbReference>
<protein>
    <submittedName>
        <fullName evidence="2">Uncharacterized protein</fullName>
    </submittedName>
</protein>
<sequence>MIVDNKVVMVDGSEALCFESHTVENKAGPSNSTADTGPSSATPRAISPSNTVISTNEASAVAADNANPLLPPNSIAFFSLPHLLTAPESDDEDK</sequence>
<evidence type="ECO:0000313" key="2">
    <source>
        <dbReference type="EMBL" id="ESK80904.1"/>
    </source>
</evidence>
<dbReference type="HOGENOM" id="CLU_108128_1_0_1"/>
<gene>
    <name evidence="2" type="ORF">Moror_15773</name>
</gene>
<dbReference type="Proteomes" id="UP000017559">
    <property type="component" value="Unassembled WGS sequence"/>
</dbReference>
<keyword evidence="3" id="KW-1185">Reference proteome</keyword>
<reference evidence="2 3" key="1">
    <citation type="journal article" date="2014" name="BMC Genomics">
        <title>Genome and secretome analysis of the hemibiotrophic fungal pathogen, Moniliophthora roreri, which causes frosty pod rot disease of cacao: mechanisms of the biotrophic and necrotrophic phases.</title>
        <authorList>
            <person name="Meinhardt L.W."/>
            <person name="Costa G.G.L."/>
            <person name="Thomazella D.P.T."/>
            <person name="Teixeira P.J.P.L."/>
            <person name="Carazzolle M.F."/>
            <person name="Schuster S.C."/>
            <person name="Carlson J.E."/>
            <person name="Guiltinan M.J."/>
            <person name="Mieczkowski P."/>
            <person name="Farmer A."/>
            <person name="Ramaraj T."/>
            <person name="Crozier J."/>
            <person name="Davis R.E."/>
            <person name="Shao J."/>
            <person name="Melnick R.L."/>
            <person name="Pereira G.A.G."/>
            <person name="Bailey B.A."/>
        </authorList>
    </citation>
    <scope>NUCLEOTIDE SEQUENCE [LARGE SCALE GENOMIC DNA]</scope>
    <source>
        <strain evidence="2 3">MCA 2997</strain>
    </source>
</reference>
<feature type="non-terminal residue" evidence="2">
    <location>
        <position position="94"/>
    </location>
</feature>
<proteinExistence type="predicted"/>
<name>V2XN11_MONRO</name>
<evidence type="ECO:0000313" key="3">
    <source>
        <dbReference type="Proteomes" id="UP000017559"/>
    </source>
</evidence>
<feature type="compositionally biased region" description="Polar residues" evidence="1">
    <location>
        <begin position="28"/>
        <end position="48"/>
    </location>
</feature>
<dbReference type="KEGG" id="mrr:Moror_15773"/>
<organism evidence="2 3">
    <name type="scientific">Moniliophthora roreri (strain MCA 2997)</name>
    <name type="common">Cocoa frosty pod rot fungus</name>
    <name type="synonym">Crinipellis roreri</name>
    <dbReference type="NCBI Taxonomy" id="1381753"/>
    <lineage>
        <taxon>Eukaryota</taxon>
        <taxon>Fungi</taxon>
        <taxon>Dikarya</taxon>
        <taxon>Basidiomycota</taxon>
        <taxon>Agaricomycotina</taxon>
        <taxon>Agaricomycetes</taxon>
        <taxon>Agaricomycetidae</taxon>
        <taxon>Agaricales</taxon>
        <taxon>Marasmiineae</taxon>
        <taxon>Marasmiaceae</taxon>
        <taxon>Moniliophthora</taxon>
    </lineage>
</organism>
<accession>V2XN11</accession>
<feature type="region of interest" description="Disordered" evidence="1">
    <location>
        <begin position="21"/>
        <end position="48"/>
    </location>
</feature>
<comment type="caution">
    <text evidence="2">The sequence shown here is derived from an EMBL/GenBank/DDBJ whole genome shotgun (WGS) entry which is preliminary data.</text>
</comment>
<evidence type="ECO:0000256" key="1">
    <source>
        <dbReference type="SAM" id="MobiDB-lite"/>
    </source>
</evidence>